<feature type="domain" description="Cytidylate kinase" evidence="9">
    <location>
        <begin position="64"/>
        <end position="198"/>
    </location>
</feature>
<dbReference type="AlphaFoldDB" id="A0A3B0SEY0"/>
<dbReference type="CDD" id="cd02020">
    <property type="entry name" value="CMPK"/>
    <property type="match status" value="1"/>
</dbReference>
<comment type="catalytic activity">
    <reaction evidence="7">
        <text>dCMP + ATP = dCDP + ADP</text>
        <dbReference type="Rhea" id="RHEA:25094"/>
        <dbReference type="ChEBI" id="CHEBI:30616"/>
        <dbReference type="ChEBI" id="CHEBI:57566"/>
        <dbReference type="ChEBI" id="CHEBI:58593"/>
        <dbReference type="ChEBI" id="CHEBI:456216"/>
        <dbReference type="EC" id="2.7.4.25"/>
    </reaction>
</comment>
<keyword evidence="6" id="KW-0067">ATP-binding</keyword>
<evidence type="ECO:0000256" key="4">
    <source>
        <dbReference type="ARBA" id="ARBA00022741"/>
    </source>
</evidence>
<evidence type="ECO:0000256" key="1">
    <source>
        <dbReference type="ARBA" id="ARBA00009427"/>
    </source>
</evidence>
<reference evidence="10" key="1">
    <citation type="submission" date="2018-06" db="EMBL/GenBank/DDBJ databases">
        <authorList>
            <person name="Zhirakovskaya E."/>
        </authorList>
    </citation>
    <scope>NUCLEOTIDE SEQUENCE</scope>
</reference>
<dbReference type="EMBL" id="UOEG01000281">
    <property type="protein sequence ID" value="VAW04811.1"/>
    <property type="molecule type" value="Genomic_DNA"/>
</dbReference>
<organism evidence="10">
    <name type="scientific">hydrothermal vent metagenome</name>
    <dbReference type="NCBI Taxonomy" id="652676"/>
    <lineage>
        <taxon>unclassified sequences</taxon>
        <taxon>metagenomes</taxon>
        <taxon>ecological metagenomes</taxon>
    </lineage>
</organism>
<evidence type="ECO:0000256" key="2">
    <source>
        <dbReference type="ARBA" id="ARBA00012906"/>
    </source>
</evidence>
<evidence type="ECO:0000256" key="5">
    <source>
        <dbReference type="ARBA" id="ARBA00022777"/>
    </source>
</evidence>
<gene>
    <name evidence="10" type="ORF">MNBD_ALPHA07-2247</name>
</gene>
<dbReference type="SUPFAM" id="SSF52540">
    <property type="entry name" value="P-loop containing nucleoside triphosphate hydrolases"/>
    <property type="match status" value="1"/>
</dbReference>
<dbReference type="HAMAP" id="MF_00238">
    <property type="entry name" value="Cytidyl_kinase_type1"/>
    <property type="match status" value="1"/>
</dbReference>
<keyword evidence="3 10" id="KW-0808">Transferase</keyword>
<accession>A0A3B0SEY0</accession>
<dbReference type="EC" id="2.7.4.25" evidence="2"/>
<comment type="catalytic activity">
    <reaction evidence="8">
        <text>CMP + ATP = CDP + ADP</text>
        <dbReference type="Rhea" id="RHEA:11600"/>
        <dbReference type="ChEBI" id="CHEBI:30616"/>
        <dbReference type="ChEBI" id="CHEBI:58069"/>
        <dbReference type="ChEBI" id="CHEBI:60377"/>
        <dbReference type="ChEBI" id="CHEBI:456216"/>
        <dbReference type="EC" id="2.7.4.25"/>
    </reaction>
</comment>
<evidence type="ECO:0000256" key="3">
    <source>
        <dbReference type="ARBA" id="ARBA00022679"/>
    </source>
</evidence>
<protein>
    <recommendedName>
        <fullName evidence="2">(d)CMP kinase</fullName>
        <ecNumber evidence="2">2.7.4.25</ecNumber>
    </recommendedName>
</protein>
<dbReference type="Gene3D" id="3.40.50.300">
    <property type="entry name" value="P-loop containing nucleotide triphosphate hydrolases"/>
    <property type="match status" value="1"/>
</dbReference>
<dbReference type="GO" id="GO:0036431">
    <property type="term" value="F:dCMP kinase activity"/>
    <property type="evidence" value="ECO:0007669"/>
    <property type="project" value="InterPro"/>
</dbReference>
<dbReference type="InterPro" id="IPR011994">
    <property type="entry name" value="Cytidylate_kinase_dom"/>
</dbReference>
<keyword evidence="4" id="KW-0547">Nucleotide-binding</keyword>
<evidence type="ECO:0000313" key="10">
    <source>
        <dbReference type="EMBL" id="VAW04811.1"/>
    </source>
</evidence>
<dbReference type="InterPro" id="IPR003136">
    <property type="entry name" value="Cytidylate_kin"/>
</dbReference>
<sequence>MAFTIAIDGPAAAGKGTIARAVAEHFGFAHLDTGLLYRATGRRTLDGTDPVEAARNLQAGDLDAEGLRTPEVAQAASRVAALPEVRQALVDFQRAFAARGGGAVLDGRDIGTVICPDAPVKLYVTASDDIRAQRRHAELVAKGHDIRLEEVAEDLRQRDARDSARAAAPLKPAKDALLLDTSDMSIDQAIERAIVTIHKALADG</sequence>
<proteinExistence type="inferred from homology"/>
<dbReference type="NCBIfam" id="TIGR00017">
    <property type="entry name" value="cmk"/>
    <property type="match status" value="1"/>
</dbReference>
<keyword evidence="5 10" id="KW-0418">Kinase</keyword>
<name>A0A3B0SEY0_9ZZZZ</name>
<comment type="similarity">
    <text evidence="1">Belongs to the cytidylate kinase family. Type 1 subfamily.</text>
</comment>
<evidence type="ECO:0000256" key="6">
    <source>
        <dbReference type="ARBA" id="ARBA00022840"/>
    </source>
</evidence>
<dbReference type="GO" id="GO:0036430">
    <property type="term" value="F:CMP kinase activity"/>
    <property type="evidence" value="ECO:0007669"/>
    <property type="project" value="RHEA"/>
</dbReference>
<dbReference type="GO" id="GO:0005524">
    <property type="term" value="F:ATP binding"/>
    <property type="evidence" value="ECO:0007669"/>
    <property type="project" value="UniProtKB-KW"/>
</dbReference>
<evidence type="ECO:0000256" key="7">
    <source>
        <dbReference type="ARBA" id="ARBA00047615"/>
    </source>
</evidence>
<evidence type="ECO:0000259" key="9">
    <source>
        <dbReference type="Pfam" id="PF02224"/>
    </source>
</evidence>
<dbReference type="InterPro" id="IPR027417">
    <property type="entry name" value="P-loop_NTPase"/>
</dbReference>
<dbReference type="Pfam" id="PF02224">
    <property type="entry name" value="Cytidylate_kin"/>
    <property type="match status" value="2"/>
</dbReference>
<evidence type="ECO:0000256" key="8">
    <source>
        <dbReference type="ARBA" id="ARBA00048478"/>
    </source>
</evidence>
<feature type="domain" description="Cytidylate kinase" evidence="9">
    <location>
        <begin position="5"/>
        <end position="45"/>
    </location>
</feature>